<comment type="cofactor">
    <cofactor evidence="10 13">
        <name>a divalent metal cation</name>
        <dbReference type="ChEBI" id="CHEBI:60240"/>
    </cofactor>
    <text evidence="10 13">Binds 1 divalent metal cation per subunit.</text>
</comment>
<feature type="binding site" evidence="10 13">
    <location>
        <position position="79"/>
    </location>
    <ligand>
        <name>a divalent metal cation</name>
        <dbReference type="ChEBI" id="CHEBI:60240"/>
    </ligand>
</feature>
<evidence type="ECO:0000256" key="12">
    <source>
        <dbReference type="PIRSR" id="PIRSR001461-1"/>
    </source>
</evidence>
<dbReference type="GO" id="GO:0019323">
    <property type="term" value="P:pentose catabolic process"/>
    <property type="evidence" value="ECO:0007669"/>
    <property type="project" value="UniProtKB-UniRule"/>
</dbReference>
<comment type="cofactor">
    <cofactor evidence="2">
        <name>Mn(2+)</name>
        <dbReference type="ChEBI" id="CHEBI:29035"/>
    </cofactor>
</comment>
<comment type="caution">
    <text evidence="15">The sequence shown here is derived from an EMBL/GenBank/DDBJ whole genome shotgun (WGS) entry which is preliminary data.</text>
</comment>
<comment type="cofactor">
    <cofactor evidence="5">
        <name>Fe(2+)</name>
        <dbReference type="ChEBI" id="CHEBI:29033"/>
    </cofactor>
</comment>
<dbReference type="HAMAP" id="MF_02227">
    <property type="entry name" value="RPE"/>
    <property type="match status" value="1"/>
</dbReference>
<accession>A0A133Y6E2</accession>
<feature type="binding site" evidence="10 14">
    <location>
        <position position="79"/>
    </location>
    <ligand>
        <name>substrate</name>
    </ligand>
</feature>
<dbReference type="GO" id="GO:0005737">
    <property type="term" value="C:cytoplasm"/>
    <property type="evidence" value="ECO:0007669"/>
    <property type="project" value="UniProtKB-ARBA"/>
</dbReference>
<evidence type="ECO:0000256" key="4">
    <source>
        <dbReference type="ARBA" id="ARBA00001947"/>
    </source>
</evidence>
<dbReference type="Pfam" id="PF00834">
    <property type="entry name" value="Ribul_P_3_epim"/>
    <property type="match status" value="1"/>
</dbReference>
<evidence type="ECO:0000256" key="8">
    <source>
        <dbReference type="ARBA" id="ARBA00022723"/>
    </source>
</evidence>
<dbReference type="PANTHER" id="PTHR11749">
    <property type="entry name" value="RIBULOSE-5-PHOSPHATE-3-EPIMERASE"/>
    <property type="match status" value="1"/>
</dbReference>
<dbReference type="InterPro" id="IPR000056">
    <property type="entry name" value="Ribul_P_3_epim-like"/>
</dbReference>
<dbReference type="PIRSF" id="PIRSF001461">
    <property type="entry name" value="RPE"/>
    <property type="match status" value="1"/>
</dbReference>
<evidence type="ECO:0000256" key="5">
    <source>
        <dbReference type="ARBA" id="ARBA00001954"/>
    </source>
</evidence>
<evidence type="ECO:0000256" key="9">
    <source>
        <dbReference type="ARBA" id="ARBA00023235"/>
    </source>
</evidence>
<comment type="pathway">
    <text evidence="10">Carbohydrate degradation.</text>
</comment>
<gene>
    <name evidence="10" type="primary">rpe</name>
    <name evidence="15" type="ORF">HMPREF1872_01501</name>
</gene>
<dbReference type="PATRIC" id="fig|1497955.3.peg.1464"/>
<dbReference type="Gene3D" id="3.20.20.70">
    <property type="entry name" value="Aldolase class I"/>
    <property type="match status" value="1"/>
</dbReference>
<feature type="binding site" evidence="14">
    <location>
        <begin position="210"/>
        <end position="211"/>
    </location>
    <ligand>
        <name>substrate</name>
    </ligand>
</feature>
<evidence type="ECO:0000256" key="14">
    <source>
        <dbReference type="PIRSR" id="PIRSR001461-3"/>
    </source>
</evidence>
<proteinExistence type="inferred from homology"/>
<evidence type="ECO:0000256" key="7">
    <source>
        <dbReference type="ARBA" id="ARBA00013188"/>
    </source>
</evidence>
<evidence type="ECO:0000256" key="2">
    <source>
        <dbReference type="ARBA" id="ARBA00001936"/>
    </source>
</evidence>
<feature type="binding site" evidence="10 13">
    <location>
        <position position="46"/>
    </location>
    <ligand>
        <name>a divalent metal cation</name>
        <dbReference type="ChEBI" id="CHEBI:60240"/>
    </ligand>
</feature>
<keyword evidence="13" id="KW-0170">Cobalt</keyword>
<protein>
    <recommendedName>
        <fullName evidence="7 10">Ribulose-phosphate 3-epimerase</fullName>
        <ecNumber evidence="7 10">5.1.3.1</ecNumber>
    </recommendedName>
</protein>
<dbReference type="InterPro" id="IPR026019">
    <property type="entry name" value="Ribul_P_3_epim"/>
</dbReference>
<evidence type="ECO:0000256" key="6">
    <source>
        <dbReference type="ARBA" id="ARBA00009541"/>
    </source>
</evidence>
<organism evidence="15 16">
    <name type="scientific">Amygdalobacter nucleatus</name>
    <dbReference type="NCBI Taxonomy" id="3029274"/>
    <lineage>
        <taxon>Bacteria</taxon>
        <taxon>Bacillati</taxon>
        <taxon>Bacillota</taxon>
        <taxon>Clostridia</taxon>
        <taxon>Eubacteriales</taxon>
        <taxon>Oscillospiraceae</taxon>
        <taxon>Amygdalobacter</taxon>
    </lineage>
</organism>
<dbReference type="CDD" id="cd00429">
    <property type="entry name" value="RPE"/>
    <property type="match status" value="1"/>
</dbReference>
<feature type="active site" description="Proton acceptor" evidence="10 12">
    <location>
        <position position="48"/>
    </location>
</feature>
<feature type="binding site" evidence="10 14">
    <location>
        <begin position="155"/>
        <end position="158"/>
    </location>
    <ligand>
        <name>substrate</name>
    </ligand>
</feature>
<comment type="similarity">
    <text evidence="6 10 11">Belongs to the ribulose-phosphate 3-epimerase family.</text>
</comment>
<dbReference type="GO" id="GO:0046872">
    <property type="term" value="F:metal ion binding"/>
    <property type="evidence" value="ECO:0007669"/>
    <property type="project" value="UniProtKB-UniRule"/>
</dbReference>
<dbReference type="EC" id="5.1.3.1" evidence="7 10"/>
<evidence type="ECO:0000256" key="13">
    <source>
        <dbReference type="PIRSR" id="PIRSR001461-2"/>
    </source>
</evidence>
<reference evidence="16" key="1">
    <citation type="submission" date="2016-01" db="EMBL/GenBank/DDBJ databases">
        <authorList>
            <person name="Mitreva M."/>
            <person name="Pepin K.H."/>
            <person name="Mihindukulasuriya K.A."/>
            <person name="Fulton R."/>
            <person name="Fronick C."/>
            <person name="O'Laughlin M."/>
            <person name="Miner T."/>
            <person name="Herter B."/>
            <person name="Rosa B.A."/>
            <person name="Cordes M."/>
            <person name="Tomlinson C."/>
            <person name="Wollam A."/>
            <person name="Palsikar V.B."/>
            <person name="Mardis E.R."/>
            <person name="Wilson R.K."/>
        </authorList>
    </citation>
    <scope>NUCLEOTIDE SEQUENCE [LARGE SCALE GENOMIC DNA]</scope>
    <source>
        <strain evidence="16">KA00274</strain>
    </source>
</reference>
<dbReference type="SUPFAM" id="SSF51366">
    <property type="entry name" value="Ribulose-phoshate binding barrel"/>
    <property type="match status" value="1"/>
</dbReference>
<dbReference type="AlphaFoldDB" id="A0A133Y6E2"/>
<comment type="cofactor">
    <cofactor evidence="3">
        <name>Co(2+)</name>
        <dbReference type="ChEBI" id="CHEBI:48828"/>
    </cofactor>
</comment>
<keyword evidence="10 11" id="KW-0119">Carbohydrate metabolism</keyword>
<feature type="binding site" evidence="14">
    <location>
        <position position="190"/>
    </location>
    <ligand>
        <name>substrate</name>
    </ligand>
</feature>
<feature type="binding site" evidence="10">
    <location>
        <begin position="188"/>
        <end position="190"/>
    </location>
    <ligand>
        <name>substrate</name>
    </ligand>
</feature>
<dbReference type="InterPro" id="IPR013785">
    <property type="entry name" value="Aldolase_TIM"/>
</dbReference>
<dbReference type="PROSITE" id="PS01086">
    <property type="entry name" value="RIBUL_P_3_EPIMER_2"/>
    <property type="match status" value="1"/>
</dbReference>
<feature type="binding site" evidence="10 14">
    <location>
        <position position="22"/>
    </location>
    <ligand>
        <name>substrate</name>
    </ligand>
</feature>
<keyword evidence="16" id="KW-1185">Reference proteome</keyword>
<feature type="binding site" evidence="10 13">
    <location>
        <position position="188"/>
    </location>
    <ligand>
        <name>a divalent metal cation</name>
        <dbReference type="ChEBI" id="CHEBI:60240"/>
    </ligand>
</feature>
<dbReference type="Proteomes" id="UP000070080">
    <property type="component" value="Unassembled WGS sequence"/>
</dbReference>
<keyword evidence="8 10" id="KW-0479">Metal-binding</keyword>
<comment type="function">
    <text evidence="10">Catalyzes the reversible epimerization of D-ribulose 5-phosphate to D-xylulose 5-phosphate.</text>
</comment>
<evidence type="ECO:0000256" key="10">
    <source>
        <dbReference type="HAMAP-Rule" id="MF_02227"/>
    </source>
</evidence>
<dbReference type="GO" id="GO:0006098">
    <property type="term" value="P:pentose-phosphate shunt"/>
    <property type="evidence" value="ECO:0007669"/>
    <property type="project" value="UniProtKB-UniRule"/>
</dbReference>
<dbReference type="NCBIfam" id="TIGR01163">
    <property type="entry name" value="rpe"/>
    <property type="match status" value="1"/>
</dbReference>
<dbReference type="NCBIfam" id="NF004076">
    <property type="entry name" value="PRK05581.1-4"/>
    <property type="match status" value="1"/>
</dbReference>
<keyword evidence="13" id="KW-0464">Manganese</keyword>
<sequence length="231" mass="25306">MEGIMTISEIVGANKKLYLSPSLLACNFANLQADLAKAEAEADMYHFDVMDGLFVPNISFGFPLMEAVRSVSKKPLDMHLMIEAPERYFERFKQAGADSITFHLEAVKHPDQALRSLHNLGLGAAVALNPGTPVCIVKDILPLCDMVLIMSVNPGYGGQKFIDYSLDKIKELKAVIRERKLRCLIEVDGGVKLHNAKALLEAGADVLVAGTEVFHHADPASCLRQFRALGE</sequence>
<dbReference type="EMBL" id="LSCV01000046">
    <property type="protein sequence ID" value="KXB38778.1"/>
    <property type="molecule type" value="Genomic_DNA"/>
</dbReference>
<keyword evidence="13" id="KW-0862">Zinc</keyword>
<feature type="binding site" evidence="10 13">
    <location>
        <position position="48"/>
    </location>
    <ligand>
        <name>a divalent metal cation</name>
        <dbReference type="ChEBI" id="CHEBI:60240"/>
    </ligand>
</feature>
<comment type="cofactor">
    <cofactor evidence="4">
        <name>Zn(2+)</name>
        <dbReference type="ChEBI" id="CHEBI:29105"/>
    </cofactor>
</comment>
<dbReference type="FunFam" id="3.20.20.70:FF:000004">
    <property type="entry name" value="Ribulose-phosphate 3-epimerase"/>
    <property type="match status" value="1"/>
</dbReference>
<comment type="caution">
    <text evidence="10">Lacks conserved residue(s) required for the propagation of feature annotation.</text>
</comment>
<dbReference type="InterPro" id="IPR011060">
    <property type="entry name" value="RibuloseP-bd_barrel"/>
</dbReference>
<evidence type="ECO:0000256" key="11">
    <source>
        <dbReference type="PIRNR" id="PIRNR001461"/>
    </source>
</evidence>
<dbReference type="STRING" id="1497955.HMPREF1872_01501"/>
<evidence type="ECO:0000256" key="1">
    <source>
        <dbReference type="ARBA" id="ARBA00001782"/>
    </source>
</evidence>
<dbReference type="GO" id="GO:0004750">
    <property type="term" value="F:D-ribulose-phosphate 3-epimerase activity"/>
    <property type="evidence" value="ECO:0007669"/>
    <property type="project" value="UniProtKB-UniRule"/>
</dbReference>
<evidence type="ECO:0000256" key="3">
    <source>
        <dbReference type="ARBA" id="ARBA00001941"/>
    </source>
</evidence>
<comment type="catalytic activity">
    <reaction evidence="1 10 11">
        <text>D-ribulose 5-phosphate = D-xylulose 5-phosphate</text>
        <dbReference type="Rhea" id="RHEA:13677"/>
        <dbReference type="ChEBI" id="CHEBI:57737"/>
        <dbReference type="ChEBI" id="CHEBI:58121"/>
        <dbReference type="EC" id="5.1.3.1"/>
    </reaction>
</comment>
<evidence type="ECO:0000313" key="16">
    <source>
        <dbReference type="Proteomes" id="UP000070080"/>
    </source>
</evidence>
<evidence type="ECO:0000313" key="15">
    <source>
        <dbReference type="EMBL" id="KXB38778.1"/>
    </source>
</evidence>
<keyword evidence="9 10" id="KW-0413">Isomerase</keyword>
<name>A0A133Y6E2_9FIRM</name>
<feature type="active site" description="Proton donor" evidence="10 12">
    <location>
        <position position="188"/>
    </location>
</feature>